<keyword evidence="2" id="KW-1185">Reference proteome</keyword>
<dbReference type="InterPro" id="IPR029063">
    <property type="entry name" value="SAM-dependent_MTases_sf"/>
</dbReference>
<dbReference type="PANTHER" id="PTHR14614">
    <property type="entry name" value="HEPATOCELLULAR CARCINOMA-ASSOCIATED ANTIGEN"/>
    <property type="match status" value="1"/>
</dbReference>
<evidence type="ECO:0000313" key="1">
    <source>
        <dbReference type="EMBL" id="KAK5064223.1"/>
    </source>
</evidence>
<dbReference type="InterPro" id="IPR019410">
    <property type="entry name" value="Methyltransf_16"/>
</dbReference>
<dbReference type="CDD" id="cd02440">
    <property type="entry name" value="AdoMet_MTases"/>
    <property type="match status" value="1"/>
</dbReference>
<organism evidence="1 2">
    <name type="scientific">Exophiala bonariae</name>
    <dbReference type="NCBI Taxonomy" id="1690606"/>
    <lineage>
        <taxon>Eukaryota</taxon>
        <taxon>Fungi</taxon>
        <taxon>Dikarya</taxon>
        <taxon>Ascomycota</taxon>
        <taxon>Pezizomycotina</taxon>
        <taxon>Eurotiomycetes</taxon>
        <taxon>Chaetothyriomycetidae</taxon>
        <taxon>Chaetothyriales</taxon>
        <taxon>Herpotrichiellaceae</taxon>
        <taxon>Exophiala</taxon>
    </lineage>
</organism>
<dbReference type="GO" id="GO:0005829">
    <property type="term" value="C:cytosol"/>
    <property type="evidence" value="ECO:0007669"/>
    <property type="project" value="TreeGrafter"/>
</dbReference>
<dbReference type="Proteomes" id="UP001358417">
    <property type="component" value="Unassembled WGS sequence"/>
</dbReference>
<dbReference type="EMBL" id="JAVRRD010000001">
    <property type="protein sequence ID" value="KAK5064223.1"/>
    <property type="molecule type" value="Genomic_DNA"/>
</dbReference>
<dbReference type="SUPFAM" id="SSF53335">
    <property type="entry name" value="S-adenosyl-L-methionine-dependent methyltransferases"/>
    <property type="match status" value="1"/>
</dbReference>
<name>A0AAV9NT90_9EURO</name>
<dbReference type="AlphaFoldDB" id="A0AAV9NT90"/>
<gene>
    <name evidence="1" type="ORF">LTR84_000056</name>
</gene>
<dbReference type="RefSeq" id="XP_064711547.1">
    <property type="nucleotide sequence ID" value="XM_064843687.1"/>
</dbReference>
<dbReference type="Pfam" id="PF10294">
    <property type="entry name" value="Methyltransf_16"/>
    <property type="match status" value="1"/>
</dbReference>
<evidence type="ECO:0000313" key="2">
    <source>
        <dbReference type="Proteomes" id="UP001358417"/>
    </source>
</evidence>
<accession>A0AAV9NT90</accession>
<dbReference type="GO" id="GO:0008757">
    <property type="term" value="F:S-adenosylmethionine-dependent methyltransferase activity"/>
    <property type="evidence" value="ECO:0007669"/>
    <property type="project" value="UniProtKB-ARBA"/>
</dbReference>
<reference evidence="1 2" key="1">
    <citation type="submission" date="2023-08" db="EMBL/GenBank/DDBJ databases">
        <title>Black Yeasts Isolated from many extreme environments.</title>
        <authorList>
            <person name="Coleine C."/>
            <person name="Stajich J.E."/>
            <person name="Selbmann L."/>
        </authorList>
    </citation>
    <scope>NUCLEOTIDE SEQUENCE [LARGE SCALE GENOMIC DNA]</scope>
    <source>
        <strain evidence="1 2">CCFEE 5792</strain>
    </source>
</reference>
<dbReference type="GeneID" id="89968278"/>
<proteinExistence type="predicted"/>
<dbReference type="Gene3D" id="3.40.50.150">
    <property type="entry name" value="Vaccinia Virus protein VP39"/>
    <property type="match status" value="1"/>
</dbReference>
<dbReference type="PANTHER" id="PTHR14614:SF132">
    <property type="entry name" value="PROTEIN-LYSINE METHYLTRANSFERASE C42C1.13"/>
    <property type="match status" value="1"/>
</dbReference>
<protein>
    <submittedName>
        <fullName evidence="1">Uncharacterized protein</fullName>
    </submittedName>
</protein>
<comment type="caution">
    <text evidence="1">The sequence shown here is derived from an EMBL/GenBank/DDBJ whole genome shotgun (WGS) entry which is preliminary data.</text>
</comment>
<sequence length="370" mass="41223">MVHYIRLLRTPQTATSKKAIDVSAVIAVTTDLGDALYPADVSLHVEVVEANYPHDTLCATSLEWKATSRALKFTVQCPSKYLSRPALLHVTTKETTDTLKALHIPQILDVWSVEFSLSDKQRTEPVVERRLWLGNKSCVRMTEETGDSIARHIWFVNIFASKYNPADLSRDASLGFLIYFDKAMSQSSTVGTSAISEVMKNTKVRRLKVLELGAGCGIVGVAFAQLVKCDMLLTDLEDAQEILGSNIRLASLAAGSTIQAQNLDWETGLDDSSNANFDLILVSDCIYNPESSLHLVKTLRQLALRAPHVLILVGFKRRHEADTIFFERMQQTQFKVLESINIPLPHQNTDHDPDIPTAEFYTYKLSIGTT</sequence>